<evidence type="ECO:0000313" key="1">
    <source>
        <dbReference type="EMBL" id="KAF2208070.1"/>
    </source>
</evidence>
<keyword evidence="2" id="KW-1185">Reference proteome</keyword>
<accession>A0A6A6F4B5</accession>
<protein>
    <submittedName>
        <fullName evidence="1">Uncharacterized protein</fullName>
    </submittedName>
</protein>
<gene>
    <name evidence="1" type="ORF">CERZMDRAFT_101767</name>
</gene>
<evidence type="ECO:0000313" key="2">
    <source>
        <dbReference type="Proteomes" id="UP000799539"/>
    </source>
</evidence>
<proteinExistence type="predicted"/>
<sequence>MALPTPRCELLRSRSSKATRTREVDKAQPTERASVLAKPSCEWLGYPCPIIVSIFMAFPQAVDRIPSMFIELGIKFEESSLPIFFTASSIPPCDSELQPSYCTVKRGPPIKTALLAQGQSASLVLVQTYDEVIGSNPGLSSPYNYKFTAGLTSVQ</sequence>
<organism evidence="1 2">
    <name type="scientific">Cercospora zeae-maydis SCOH1-5</name>
    <dbReference type="NCBI Taxonomy" id="717836"/>
    <lineage>
        <taxon>Eukaryota</taxon>
        <taxon>Fungi</taxon>
        <taxon>Dikarya</taxon>
        <taxon>Ascomycota</taxon>
        <taxon>Pezizomycotina</taxon>
        <taxon>Dothideomycetes</taxon>
        <taxon>Dothideomycetidae</taxon>
        <taxon>Mycosphaerellales</taxon>
        <taxon>Mycosphaerellaceae</taxon>
        <taxon>Cercospora</taxon>
    </lineage>
</organism>
<reference evidence="1" key="1">
    <citation type="journal article" date="2020" name="Stud. Mycol.">
        <title>101 Dothideomycetes genomes: a test case for predicting lifestyles and emergence of pathogens.</title>
        <authorList>
            <person name="Haridas S."/>
            <person name="Albert R."/>
            <person name="Binder M."/>
            <person name="Bloem J."/>
            <person name="Labutti K."/>
            <person name="Salamov A."/>
            <person name="Andreopoulos B."/>
            <person name="Baker S."/>
            <person name="Barry K."/>
            <person name="Bills G."/>
            <person name="Bluhm B."/>
            <person name="Cannon C."/>
            <person name="Castanera R."/>
            <person name="Culley D."/>
            <person name="Daum C."/>
            <person name="Ezra D."/>
            <person name="Gonzalez J."/>
            <person name="Henrissat B."/>
            <person name="Kuo A."/>
            <person name="Liang C."/>
            <person name="Lipzen A."/>
            <person name="Lutzoni F."/>
            <person name="Magnuson J."/>
            <person name="Mondo S."/>
            <person name="Nolan M."/>
            <person name="Ohm R."/>
            <person name="Pangilinan J."/>
            <person name="Park H.-J."/>
            <person name="Ramirez L."/>
            <person name="Alfaro M."/>
            <person name="Sun H."/>
            <person name="Tritt A."/>
            <person name="Yoshinaga Y."/>
            <person name="Zwiers L.-H."/>
            <person name="Turgeon B."/>
            <person name="Goodwin S."/>
            <person name="Spatafora J."/>
            <person name="Crous P."/>
            <person name="Grigoriev I."/>
        </authorList>
    </citation>
    <scope>NUCLEOTIDE SEQUENCE</scope>
    <source>
        <strain evidence="1">SCOH1-5</strain>
    </source>
</reference>
<name>A0A6A6F4B5_9PEZI</name>
<dbReference type="AlphaFoldDB" id="A0A6A6F4B5"/>
<dbReference type="EMBL" id="ML992697">
    <property type="protein sequence ID" value="KAF2208070.1"/>
    <property type="molecule type" value="Genomic_DNA"/>
</dbReference>
<dbReference type="Proteomes" id="UP000799539">
    <property type="component" value="Unassembled WGS sequence"/>
</dbReference>